<proteinExistence type="predicted"/>
<dbReference type="AlphaFoldDB" id="A0A9P4HWB5"/>
<dbReference type="Proteomes" id="UP000799776">
    <property type="component" value="Unassembled WGS sequence"/>
</dbReference>
<dbReference type="PANTHER" id="PTHR35391">
    <property type="entry name" value="C2H2-TYPE DOMAIN-CONTAINING PROTEIN-RELATED"/>
    <property type="match status" value="1"/>
</dbReference>
<feature type="compositionally biased region" description="Acidic residues" evidence="1">
    <location>
        <begin position="110"/>
        <end position="130"/>
    </location>
</feature>
<evidence type="ECO:0000259" key="2">
    <source>
        <dbReference type="Pfam" id="PF26082"/>
    </source>
</evidence>
<keyword evidence="4" id="KW-1185">Reference proteome</keyword>
<dbReference type="PANTHER" id="PTHR35391:SF7">
    <property type="entry name" value="C2H2-TYPE DOMAIN-CONTAINING PROTEIN"/>
    <property type="match status" value="1"/>
</dbReference>
<evidence type="ECO:0000256" key="1">
    <source>
        <dbReference type="SAM" id="MobiDB-lite"/>
    </source>
</evidence>
<feature type="non-terminal residue" evidence="3">
    <location>
        <position position="498"/>
    </location>
</feature>
<dbReference type="InterPro" id="IPR058925">
    <property type="entry name" value="zf-C2H2_AcuF"/>
</dbReference>
<evidence type="ECO:0000313" key="3">
    <source>
        <dbReference type="EMBL" id="KAF2086811.1"/>
    </source>
</evidence>
<organism evidence="3 4">
    <name type="scientific">Saccharata proteae CBS 121410</name>
    <dbReference type="NCBI Taxonomy" id="1314787"/>
    <lineage>
        <taxon>Eukaryota</taxon>
        <taxon>Fungi</taxon>
        <taxon>Dikarya</taxon>
        <taxon>Ascomycota</taxon>
        <taxon>Pezizomycotina</taxon>
        <taxon>Dothideomycetes</taxon>
        <taxon>Dothideomycetes incertae sedis</taxon>
        <taxon>Botryosphaeriales</taxon>
        <taxon>Saccharataceae</taxon>
        <taxon>Saccharata</taxon>
    </lineage>
</organism>
<dbReference type="EMBL" id="ML978722">
    <property type="protein sequence ID" value="KAF2086811.1"/>
    <property type="molecule type" value="Genomic_DNA"/>
</dbReference>
<feature type="region of interest" description="Disordered" evidence="1">
    <location>
        <begin position="105"/>
        <end position="139"/>
    </location>
</feature>
<evidence type="ECO:0000313" key="4">
    <source>
        <dbReference type="Proteomes" id="UP000799776"/>
    </source>
</evidence>
<reference evidence="3" key="1">
    <citation type="journal article" date="2020" name="Stud. Mycol.">
        <title>101 Dothideomycetes genomes: a test case for predicting lifestyles and emergence of pathogens.</title>
        <authorList>
            <person name="Haridas S."/>
            <person name="Albert R."/>
            <person name="Binder M."/>
            <person name="Bloem J."/>
            <person name="Labutti K."/>
            <person name="Salamov A."/>
            <person name="Andreopoulos B."/>
            <person name="Baker S."/>
            <person name="Barry K."/>
            <person name="Bills G."/>
            <person name="Bluhm B."/>
            <person name="Cannon C."/>
            <person name="Castanera R."/>
            <person name="Culley D."/>
            <person name="Daum C."/>
            <person name="Ezra D."/>
            <person name="Gonzalez J."/>
            <person name="Henrissat B."/>
            <person name="Kuo A."/>
            <person name="Liang C."/>
            <person name="Lipzen A."/>
            <person name="Lutzoni F."/>
            <person name="Magnuson J."/>
            <person name="Mondo S."/>
            <person name="Nolan M."/>
            <person name="Ohm R."/>
            <person name="Pangilinan J."/>
            <person name="Park H.-J."/>
            <person name="Ramirez L."/>
            <person name="Alfaro M."/>
            <person name="Sun H."/>
            <person name="Tritt A."/>
            <person name="Yoshinaga Y."/>
            <person name="Zwiers L.-H."/>
            <person name="Turgeon B."/>
            <person name="Goodwin S."/>
            <person name="Spatafora J."/>
            <person name="Crous P."/>
            <person name="Grigoriev I."/>
        </authorList>
    </citation>
    <scope>NUCLEOTIDE SEQUENCE</scope>
    <source>
        <strain evidence="3">CBS 121410</strain>
    </source>
</reference>
<gene>
    <name evidence="3" type="ORF">K490DRAFT_42927</name>
</gene>
<comment type="caution">
    <text evidence="3">The sequence shown here is derived from an EMBL/GenBank/DDBJ whole genome shotgun (WGS) entry which is preliminary data.</text>
</comment>
<accession>A0A9P4HWB5</accession>
<dbReference type="OrthoDB" id="6133115at2759"/>
<protein>
    <recommendedName>
        <fullName evidence="2">Oxidoreductase acuF-like C2H2 type zinc-finger domain-containing protein</fullName>
    </recommendedName>
</protein>
<feature type="domain" description="Oxidoreductase acuF-like C2H2 type zinc-finger" evidence="2">
    <location>
        <begin position="345"/>
        <end position="373"/>
    </location>
</feature>
<dbReference type="Pfam" id="PF26082">
    <property type="entry name" value="zf-C2H2_AcuF"/>
    <property type="match status" value="1"/>
</dbReference>
<name>A0A9P4HWB5_9PEZI</name>
<sequence>MSAIRTDAAACISTFRSLASRTEGNYQAGDSPSIDHIALEDEYGRFRVWAGNLGAQQRGHSSLDYRLRDSPLLSSNVLKLLRELEINLKEALLVVTGARLPYDQQVSSEDVSDDDDVSVDSSGDDDESDEERPRTELEQRMSDVVDIIDNLYKLSIRIRSPTLQSRSLKAAAYRPKDAETGVDVYSQYSIHDKRHVEELVAAARKASIASDESGPDWLVERLSRAITKRRQQFQYWRKHRDKLANEREPVGSTIAPPERHAAPLLQIPDDQDTPLGVSFNGIHASASDKAPRTILSGTEVTAHDRTLDDAVDSKSVTSVATTAKDLTGNGIDLPPPPKGADGERDFECPYCFVICPARYGRERSWKTHILQDLQPYVCTYEHCSESEQLFRSRREWLEHESSTHRRLWRCPGHHEAVYSSKAALKNHLDQQHTQDLTEQQKEYATLTAETSAIDCRSHCAICHVDTAAVDNFPSHLANHLERIAAFALPRDAEGSVDE</sequence>